<dbReference type="SUPFAM" id="SSF56349">
    <property type="entry name" value="DNA breaking-rejoining enzymes"/>
    <property type="match status" value="1"/>
</dbReference>
<comment type="caution">
    <text evidence="4">The sequence shown here is derived from an EMBL/GenBank/DDBJ whole genome shotgun (WGS) entry which is preliminary data.</text>
</comment>
<dbReference type="GO" id="GO:0006310">
    <property type="term" value="P:DNA recombination"/>
    <property type="evidence" value="ECO:0007669"/>
    <property type="project" value="UniProtKB-KW"/>
</dbReference>
<evidence type="ECO:0000259" key="3">
    <source>
        <dbReference type="PROSITE" id="PS51898"/>
    </source>
</evidence>
<reference evidence="5" key="1">
    <citation type="submission" date="2018-07" db="EMBL/GenBank/DDBJ databases">
        <authorList>
            <person name="Liu B.-T."/>
            <person name="Du Z."/>
        </authorList>
    </citation>
    <scope>NUCLEOTIDE SEQUENCE [LARGE SCALE GENOMIC DNA]</scope>
    <source>
        <strain evidence="5">XYN52</strain>
    </source>
</reference>
<dbReference type="Proteomes" id="UP000253759">
    <property type="component" value="Unassembled WGS sequence"/>
</dbReference>
<accession>A0A369W1J3</accession>
<evidence type="ECO:0000313" key="4">
    <source>
        <dbReference type="EMBL" id="RDE07899.1"/>
    </source>
</evidence>
<organism evidence="4 5">
    <name type="scientific">Pelagibacterium lacus</name>
    <dbReference type="NCBI Taxonomy" id="2282655"/>
    <lineage>
        <taxon>Bacteria</taxon>
        <taxon>Pseudomonadati</taxon>
        <taxon>Pseudomonadota</taxon>
        <taxon>Alphaproteobacteria</taxon>
        <taxon>Hyphomicrobiales</taxon>
        <taxon>Devosiaceae</taxon>
        <taxon>Pelagibacterium</taxon>
    </lineage>
</organism>
<keyword evidence="5" id="KW-1185">Reference proteome</keyword>
<dbReference type="PROSITE" id="PS51898">
    <property type="entry name" value="TYR_RECOMBINASE"/>
    <property type="match status" value="1"/>
</dbReference>
<evidence type="ECO:0000256" key="1">
    <source>
        <dbReference type="ARBA" id="ARBA00022908"/>
    </source>
</evidence>
<gene>
    <name evidence="4" type="ORF">DVH29_14200</name>
</gene>
<dbReference type="InterPro" id="IPR050090">
    <property type="entry name" value="Tyrosine_recombinase_XerCD"/>
</dbReference>
<protein>
    <submittedName>
        <fullName evidence="4">Site-specific integrase</fullName>
    </submittedName>
</protein>
<dbReference type="Gene3D" id="1.10.443.10">
    <property type="entry name" value="Intergrase catalytic core"/>
    <property type="match status" value="1"/>
</dbReference>
<evidence type="ECO:0000313" key="5">
    <source>
        <dbReference type="Proteomes" id="UP000253759"/>
    </source>
</evidence>
<dbReference type="Pfam" id="PF00589">
    <property type="entry name" value="Phage_integrase"/>
    <property type="match status" value="1"/>
</dbReference>
<proteinExistence type="predicted"/>
<keyword evidence="2" id="KW-0233">DNA recombination</keyword>
<dbReference type="InterPro" id="IPR002104">
    <property type="entry name" value="Integrase_catalytic"/>
</dbReference>
<dbReference type="PANTHER" id="PTHR30349:SF64">
    <property type="entry name" value="PROPHAGE INTEGRASE INTD-RELATED"/>
    <property type="match status" value="1"/>
</dbReference>
<dbReference type="GO" id="GO:0015074">
    <property type="term" value="P:DNA integration"/>
    <property type="evidence" value="ECO:0007669"/>
    <property type="project" value="UniProtKB-KW"/>
</dbReference>
<dbReference type="InterPro" id="IPR013762">
    <property type="entry name" value="Integrase-like_cat_sf"/>
</dbReference>
<dbReference type="GO" id="GO:0003677">
    <property type="term" value="F:DNA binding"/>
    <property type="evidence" value="ECO:0007669"/>
    <property type="project" value="InterPro"/>
</dbReference>
<evidence type="ECO:0000256" key="2">
    <source>
        <dbReference type="ARBA" id="ARBA00023172"/>
    </source>
</evidence>
<sequence length="271" mass="30210">MWEAYRQEKEGRRVAEAMKFEWKALEPTFGSLHPKAITIDHCRAYIASRRKAGKHDGTIWTELGHLRSVLRWAYGDQAPRIERPAKPAPKERWLTEKEITKLLETPKAPHIDLAIHVMLGTACRIGAALDLTWDRVDFERGQINLRTSDTGPRKGRAIVPMNGGLRAALSAAKKAALSDYVIEWAGEPVKSIKTGFSKAVSDAGLDGVTPHTLRHTAAVHLAAAGVPMSRIAQYLGHTSTAVTERVYARFAPDHLRQEAEILDFTRVRKVQ</sequence>
<dbReference type="AlphaFoldDB" id="A0A369W1J3"/>
<dbReference type="CDD" id="cd00796">
    <property type="entry name" value="INT_Rci_Hp1_C"/>
    <property type="match status" value="1"/>
</dbReference>
<dbReference type="InterPro" id="IPR011010">
    <property type="entry name" value="DNA_brk_join_enz"/>
</dbReference>
<name>A0A369W1J3_9HYPH</name>
<keyword evidence="1" id="KW-0229">DNA integration</keyword>
<dbReference type="PANTHER" id="PTHR30349">
    <property type="entry name" value="PHAGE INTEGRASE-RELATED"/>
    <property type="match status" value="1"/>
</dbReference>
<feature type="domain" description="Tyr recombinase" evidence="3">
    <location>
        <begin position="89"/>
        <end position="260"/>
    </location>
</feature>
<dbReference type="EMBL" id="QQNH01000029">
    <property type="protein sequence ID" value="RDE07899.1"/>
    <property type="molecule type" value="Genomic_DNA"/>
</dbReference>